<name>A0A9W7B6J7_9STRA</name>
<keyword evidence="1" id="KW-0472">Membrane</keyword>
<feature type="transmembrane region" description="Helical" evidence="1">
    <location>
        <begin position="69"/>
        <end position="88"/>
    </location>
</feature>
<evidence type="ECO:0000313" key="3">
    <source>
        <dbReference type="Proteomes" id="UP001162640"/>
    </source>
</evidence>
<feature type="transmembrane region" description="Helical" evidence="1">
    <location>
        <begin position="20"/>
        <end position="40"/>
    </location>
</feature>
<evidence type="ECO:0000256" key="1">
    <source>
        <dbReference type="SAM" id="Phobius"/>
    </source>
</evidence>
<protein>
    <submittedName>
        <fullName evidence="2">Uncharacterized protein</fullName>
    </submittedName>
</protein>
<comment type="caution">
    <text evidence="2">The sequence shown here is derived from an EMBL/GenBank/DDBJ whole genome shotgun (WGS) entry which is preliminary data.</text>
</comment>
<organism evidence="2 3">
    <name type="scientific">Triparma laevis f. inornata</name>
    <dbReference type="NCBI Taxonomy" id="1714386"/>
    <lineage>
        <taxon>Eukaryota</taxon>
        <taxon>Sar</taxon>
        <taxon>Stramenopiles</taxon>
        <taxon>Ochrophyta</taxon>
        <taxon>Bolidophyceae</taxon>
        <taxon>Parmales</taxon>
        <taxon>Triparmaceae</taxon>
        <taxon>Triparma</taxon>
    </lineage>
</organism>
<dbReference type="Proteomes" id="UP001162640">
    <property type="component" value="Unassembled WGS sequence"/>
</dbReference>
<accession>A0A9W7B6J7</accession>
<keyword evidence="1" id="KW-1133">Transmembrane helix</keyword>
<evidence type="ECO:0000313" key="2">
    <source>
        <dbReference type="EMBL" id="GMH85086.1"/>
    </source>
</evidence>
<gene>
    <name evidence="2" type="ORF">TL16_g10119</name>
</gene>
<feature type="transmembrane region" description="Helical" evidence="1">
    <location>
        <begin position="47"/>
        <end position="63"/>
    </location>
</feature>
<dbReference type="EMBL" id="BLQM01000354">
    <property type="protein sequence ID" value="GMH85086.1"/>
    <property type="molecule type" value="Genomic_DNA"/>
</dbReference>
<dbReference type="AlphaFoldDB" id="A0A9W7B6J7"/>
<proteinExistence type="predicted"/>
<sequence>MVSITVTFISFTEYINVFGSLVKMSVIAFALSVVFALMIYATPTQFHYGYVVFFPAFTIAVVANNEILVIPQGLPILVWASYGTIWMMRSAEVAAKTVPHQVNSLRRFICYFSNVQIGEKEHCVRAMTTHLFLHLN</sequence>
<reference evidence="3" key="1">
    <citation type="journal article" date="2023" name="Commun. Biol.">
        <title>Genome analysis of Parmales, the sister group of diatoms, reveals the evolutionary specialization of diatoms from phago-mixotrophs to photoautotrophs.</title>
        <authorList>
            <person name="Ban H."/>
            <person name="Sato S."/>
            <person name="Yoshikawa S."/>
            <person name="Yamada K."/>
            <person name="Nakamura Y."/>
            <person name="Ichinomiya M."/>
            <person name="Sato N."/>
            <person name="Blanc-Mathieu R."/>
            <person name="Endo H."/>
            <person name="Kuwata A."/>
            <person name="Ogata H."/>
        </authorList>
    </citation>
    <scope>NUCLEOTIDE SEQUENCE [LARGE SCALE GENOMIC DNA]</scope>
</reference>
<keyword evidence="1" id="KW-0812">Transmembrane</keyword>